<evidence type="ECO:0000313" key="1">
    <source>
        <dbReference type="EMBL" id="KOF21246.1"/>
    </source>
</evidence>
<gene>
    <name evidence="1" type="ORF">AC244_07775</name>
</gene>
<name>A0A0L8C2X4_ENSAD</name>
<dbReference type="AlphaFoldDB" id="A0A0L8C2X4"/>
<proteinExistence type="predicted"/>
<dbReference type="EMBL" id="LGAP01000002">
    <property type="protein sequence ID" value="KOF21246.1"/>
    <property type="molecule type" value="Genomic_DNA"/>
</dbReference>
<sequence length="64" mass="6835">MEVSSGLGDGDIPGLLSGKRNLILQGVGAIFDAVRALRIVRGLAMKGGGYCLHRRLYVHVVMAR</sequence>
<accession>A0A0L8C2X4</accession>
<reference evidence="2" key="1">
    <citation type="submission" date="2015-07" db="EMBL/GenBank/DDBJ databases">
        <title>Whole genome sequence of an Ensifer adhaerens strain isolated from a cave pool in the Wind Cave National Park.</title>
        <authorList>
            <person name="Eng W.W.H."/>
            <person name="Gan H.M."/>
            <person name="Barton H.A."/>
            <person name="Savka M.A."/>
        </authorList>
    </citation>
    <scope>NUCLEOTIDE SEQUENCE [LARGE SCALE GENOMIC DNA]</scope>
    <source>
        <strain evidence="2">SD006</strain>
    </source>
</reference>
<protein>
    <submittedName>
        <fullName evidence="1">Uncharacterized protein</fullName>
    </submittedName>
</protein>
<evidence type="ECO:0000313" key="2">
    <source>
        <dbReference type="Proteomes" id="UP000037425"/>
    </source>
</evidence>
<organism evidence="1 2">
    <name type="scientific">Ensifer adhaerens</name>
    <name type="common">Sinorhizobium morelense</name>
    <dbReference type="NCBI Taxonomy" id="106592"/>
    <lineage>
        <taxon>Bacteria</taxon>
        <taxon>Pseudomonadati</taxon>
        <taxon>Pseudomonadota</taxon>
        <taxon>Alphaproteobacteria</taxon>
        <taxon>Hyphomicrobiales</taxon>
        <taxon>Rhizobiaceae</taxon>
        <taxon>Sinorhizobium/Ensifer group</taxon>
        <taxon>Ensifer</taxon>
    </lineage>
</organism>
<comment type="caution">
    <text evidence="1">The sequence shown here is derived from an EMBL/GenBank/DDBJ whole genome shotgun (WGS) entry which is preliminary data.</text>
</comment>
<dbReference type="Proteomes" id="UP000037425">
    <property type="component" value="Unassembled WGS sequence"/>
</dbReference>